<evidence type="ECO:0000256" key="7">
    <source>
        <dbReference type="ARBA" id="ARBA00022729"/>
    </source>
</evidence>
<dbReference type="PANTHER" id="PTHR38604">
    <property type="entry name" value="PERIPLASMIC NITRATE REDUCTASE, ELECTRON TRANSFER SUBUNIT"/>
    <property type="match status" value="1"/>
</dbReference>
<dbReference type="SUPFAM" id="SSF48695">
    <property type="entry name" value="Multiheme cytochromes"/>
    <property type="match status" value="1"/>
</dbReference>
<dbReference type="Gene3D" id="1.10.1130.10">
    <property type="entry name" value="Flavocytochrome C3, Chain A"/>
    <property type="match status" value="1"/>
</dbReference>
<evidence type="ECO:0000256" key="8">
    <source>
        <dbReference type="ARBA" id="ARBA00022764"/>
    </source>
</evidence>
<dbReference type="PANTHER" id="PTHR38604:SF1">
    <property type="entry name" value="PERIPLASMIC NITRATE REDUCTASE, ELECTRON TRANSFER SUBUNIT"/>
    <property type="match status" value="1"/>
</dbReference>
<evidence type="ECO:0000256" key="9">
    <source>
        <dbReference type="ARBA" id="ARBA00022982"/>
    </source>
</evidence>
<reference evidence="15" key="1">
    <citation type="journal article" date="2022" name="Int. J. Syst. Evol. Microbiol.">
        <title>Anaeromyxobacter oryzae sp. nov., Anaeromyxobacter diazotrophicus sp. nov. and Anaeromyxobacter paludicola sp. nov., isolated from paddy soils.</title>
        <authorList>
            <person name="Itoh H."/>
            <person name="Xu Z."/>
            <person name="Mise K."/>
            <person name="Masuda Y."/>
            <person name="Ushijima N."/>
            <person name="Hayakawa C."/>
            <person name="Shiratori Y."/>
            <person name="Senoo K."/>
        </authorList>
    </citation>
    <scope>NUCLEOTIDE SEQUENCE [LARGE SCALE GENOMIC DNA]</scope>
    <source>
        <strain evidence="15">Red232</strain>
    </source>
</reference>
<comment type="similarity">
    <text evidence="2">Belongs to the NapB family.</text>
</comment>
<evidence type="ECO:0000313" key="14">
    <source>
        <dbReference type="EMBL" id="BDG02098.1"/>
    </source>
</evidence>
<feature type="signal peptide" evidence="13">
    <location>
        <begin position="1"/>
        <end position="18"/>
    </location>
</feature>
<keyword evidence="15" id="KW-1185">Reference proteome</keyword>
<keyword evidence="7 13" id="KW-0732">Signal</keyword>
<comment type="subcellular location">
    <subcellularLocation>
        <location evidence="1">Periplasm</location>
    </subcellularLocation>
</comment>
<dbReference type="EMBL" id="AP025591">
    <property type="protein sequence ID" value="BDG02098.1"/>
    <property type="molecule type" value="Genomic_DNA"/>
</dbReference>
<keyword evidence="4" id="KW-0813">Transport</keyword>
<evidence type="ECO:0000256" key="12">
    <source>
        <dbReference type="SAM" id="MobiDB-lite"/>
    </source>
</evidence>
<feature type="compositionally biased region" description="Pro residues" evidence="12">
    <location>
        <begin position="46"/>
        <end position="58"/>
    </location>
</feature>
<gene>
    <name evidence="14" type="ORF">AMOR_10940</name>
</gene>
<evidence type="ECO:0000256" key="6">
    <source>
        <dbReference type="ARBA" id="ARBA00022723"/>
    </source>
</evidence>
<evidence type="ECO:0000256" key="10">
    <source>
        <dbReference type="ARBA" id="ARBA00023004"/>
    </source>
</evidence>
<evidence type="ECO:0000256" key="1">
    <source>
        <dbReference type="ARBA" id="ARBA00004418"/>
    </source>
</evidence>
<keyword evidence="10" id="KW-0408">Iron</keyword>
<keyword evidence="8" id="KW-0574">Periplasm</keyword>
<dbReference type="Pfam" id="PF03892">
    <property type="entry name" value="NapB"/>
    <property type="match status" value="1"/>
</dbReference>
<dbReference type="InterPro" id="IPR005591">
    <property type="entry name" value="NapB"/>
</dbReference>
<proteinExistence type="inferred from homology"/>
<evidence type="ECO:0000256" key="11">
    <source>
        <dbReference type="ARBA" id="ARBA00031832"/>
    </source>
</evidence>
<evidence type="ECO:0000256" key="4">
    <source>
        <dbReference type="ARBA" id="ARBA00022448"/>
    </source>
</evidence>
<evidence type="ECO:0000256" key="2">
    <source>
        <dbReference type="ARBA" id="ARBA00007368"/>
    </source>
</evidence>
<name>A0ABM7WRK1_9BACT</name>
<protein>
    <recommendedName>
        <fullName evidence="3">Periplasmic nitrate reductase, electron transfer subunit</fullName>
    </recommendedName>
    <alternativeName>
        <fullName evidence="11">Diheme cytochrome c NapB</fullName>
    </alternativeName>
</protein>
<organism evidence="14 15">
    <name type="scientific">Anaeromyxobacter oryzae</name>
    <dbReference type="NCBI Taxonomy" id="2918170"/>
    <lineage>
        <taxon>Bacteria</taxon>
        <taxon>Pseudomonadati</taxon>
        <taxon>Myxococcota</taxon>
        <taxon>Myxococcia</taxon>
        <taxon>Myxococcales</taxon>
        <taxon>Cystobacterineae</taxon>
        <taxon>Anaeromyxobacteraceae</taxon>
        <taxon>Anaeromyxobacter</taxon>
    </lineage>
</organism>
<keyword evidence="9" id="KW-0249">Electron transport</keyword>
<accession>A0ABM7WRK1</accession>
<sequence length="140" mass="14386">MIATAALLLLAATSTPDASLGLSKTGVFDVPAPPAVRAEDSSPGEKPAPPRAYPGAPPAIPHGIADFLPITRTQNLCLDCHAVKEKKPGEATPIPASHYRDLRRAPGAPRGRIAGARHVCTACHATRSDAAPLAGSTFGR</sequence>
<feature type="chain" id="PRO_5045041863" description="Periplasmic nitrate reductase, electron transfer subunit" evidence="13">
    <location>
        <begin position="19"/>
        <end position="140"/>
    </location>
</feature>
<evidence type="ECO:0000256" key="3">
    <source>
        <dbReference type="ARBA" id="ARBA00013773"/>
    </source>
</evidence>
<keyword evidence="6" id="KW-0479">Metal-binding</keyword>
<feature type="region of interest" description="Disordered" evidence="12">
    <location>
        <begin position="21"/>
        <end position="58"/>
    </location>
</feature>
<evidence type="ECO:0000256" key="13">
    <source>
        <dbReference type="SAM" id="SignalP"/>
    </source>
</evidence>
<keyword evidence="5" id="KW-0349">Heme</keyword>
<dbReference type="Proteomes" id="UP001162891">
    <property type="component" value="Chromosome"/>
</dbReference>
<dbReference type="RefSeq" id="WP_248359345.1">
    <property type="nucleotide sequence ID" value="NZ_AP025591.1"/>
</dbReference>
<dbReference type="InterPro" id="IPR036280">
    <property type="entry name" value="Multihaem_cyt_sf"/>
</dbReference>
<evidence type="ECO:0000313" key="15">
    <source>
        <dbReference type="Proteomes" id="UP001162891"/>
    </source>
</evidence>
<evidence type="ECO:0000256" key="5">
    <source>
        <dbReference type="ARBA" id="ARBA00022617"/>
    </source>
</evidence>